<dbReference type="Gene3D" id="1.25.10.10">
    <property type="entry name" value="Leucine-rich Repeat Variant"/>
    <property type="match status" value="1"/>
</dbReference>
<evidence type="ECO:0000313" key="3">
    <source>
        <dbReference type="EMBL" id="CEK48866.1"/>
    </source>
</evidence>
<gene>
    <name evidence="3" type="primary">ORF5439</name>
</gene>
<dbReference type="GO" id="GO:0005783">
    <property type="term" value="C:endoplasmic reticulum"/>
    <property type="evidence" value="ECO:0007669"/>
    <property type="project" value="TreeGrafter"/>
</dbReference>
<dbReference type="InterPro" id="IPR013918">
    <property type="entry name" value="Nucleotide_exch_fac_Fes1"/>
</dbReference>
<evidence type="ECO:0000259" key="2">
    <source>
        <dbReference type="Pfam" id="PF08609"/>
    </source>
</evidence>
<reference evidence="3" key="1">
    <citation type="submission" date="2014-12" db="EMBL/GenBank/DDBJ databases">
        <title>Insight into the proteome of Arion vulgaris.</title>
        <authorList>
            <person name="Aradska J."/>
            <person name="Bulat T."/>
            <person name="Smidak R."/>
            <person name="Sarate P."/>
            <person name="Gangsoo J."/>
            <person name="Sialana F."/>
            <person name="Bilban M."/>
            <person name="Lubec G."/>
        </authorList>
    </citation>
    <scope>NUCLEOTIDE SEQUENCE</scope>
    <source>
        <tissue evidence="3">Skin</tissue>
    </source>
</reference>
<organism evidence="3">
    <name type="scientific">Arion vulgaris</name>
    <dbReference type="NCBI Taxonomy" id="1028688"/>
    <lineage>
        <taxon>Eukaryota</taxon>
        <taxon>Metazoa</taxon>
        <taxon>Spiralia</taxon>
        <taxon>Lophotrochozoa</taxon>
        <taxon>Mollusca</taxon>
        <taxon>Gastropoda</taxon>
        <taxon>Heterobranchia</taxon>
        <taxon>Euthyneura</taxon>
        <taxon>Panpulmonata</taxon>
        <taxon>Eupulmonata</taxon>
        <taxon>Stylommatophora</taxon>
        <taxon>Helicina</taxon>
        <taxon>Arionoidea</taxon>
        <taxon>Arionidae</taxon>
        <taxon>Arion</taxon>
    </lineage>
</organism>
<dbReference type="GO" id="GO:0000774">
    <property type="term" value="F:adenyl-nucleotide exchange factor activity"/>
    <property type="evidence" value="ECO:0007669"/>
    <property type="project" value="TreeGrafter"/>
</dbReference>
<dbReference type="InterPro" id="IPR050693">
    <property type="entry name" value="Hsp70_NEF-Inhibitors"/>
</dbReference>
<dbReference type="EMBL" id="HACG01002001">
    <property type="protein sequence ID" value="CEK48866.1"/>
    <property type="molecule type" value="Transcribed_RNA"/>
</dbReference>
<keyword evidence="1" id="KW-0677">Repeat</keyword>
<accession>A0A0B6XZB5</accession>
<name>A0A0B6XZB5_9EUPU</name>
<dbReference type="PANTHER" id="PTHR19316">
    <property type="entry name" value="PROTEIN FOLDING REGULATOR"/>
    <property type="match status" value="1"/>
</dbReference>
<dbReference type="Pfam" id="PF08609">
    <property type="entry name" value="Fes1"/>
    <property type="match status" value="1"/>
</dbReference>
<dbReference type="InterPro" id="IPR011989">
    <property type="entry name" value="ARM-like"/>
</dbReference>
<feature type="domain" description="Nucleotide exchange factor Fes1" evidence="2">
    <location>
        <begin position="18"/>
        <end position="107"/>
    </location>
</feature>
<dbReference type="PANTHER" id="PTHR19316:SF18">
    <property type="entry name" value="HSP70-BINDING PROTEIN 1"/>
    <property type="match status" value="1"/>
</dbReference>
<protein>
    <recommendedName>
        <fullName evidence="2">Nucleotide exchange factor Fes1 domain-containing protein</fullName>
    </recommendedName>
</protein>
<dbReference type="SUPFAM" id="SSF48371">
    <property type="entry name" value="ARM repeat"/>
    <property type="match status" value="1"/>
</dbReference>
<dbReference type="AlphaFoldDB" id="A0A0B6XZB5"/>
<proteinExistence type="predicted"/>
<dbReference type="InterPro" id="IPR016024">
    <property type="entry name" value="ARM-type_fold"/>
</dbReference>
<sequence length="337" mass="38087">MSNEDNRRPCEQRPFKDMKGLLKFCLEATRSEDAPSGTNFEPMSEERRRWLEEAMSEMTTNPVERMSFCLKMIEEAEVDTETGTEQQIRALSELQDWGEDMDIAGDLIKINGLRVVPKLLSSEVSEIRWRCLELMGNLSQNNPLAQTALITLKLLPPMLLLLETDPNPTVMVKALYAISCLVRNNAEALQHFIAHDGLSVLVKSLRSNDDRLRVKTTFMMSSICNSNPALKDNLVAKGVIEQLVQILKDEDHDATHEHIMDALVSIISGHAAAREKCLSAELDVRSFLCQRIKFLEGKEPFQEEKEHAEKLLNLLNTNMDEQPSSHVTNTNLSLIAL</sequence>
<evidence type="ECO:0000256" key="1">
    <source>
        <dbReference type="ARBA" id="ARBA00022737"/>
    </source>
</evidence>